<dbReference type="EMBL" id="MTHB01000044">
    <property type="protein sequence ID" value="OXC79294.1"/>
    <property type="molecule type" value="Genomic_DNA"/>
</dbReference>
<dbReference type="Proteomes" id="UP000214720">
    <property type="component" value="Unassembled WGS sequence"/>
</dbReference>
<evidence type="ECO:0000313" key="2">
    <source>
        <dbReference type="Proteomes" id="UP000214720"/>
    </source>
</evidence>
<evidence type="ECO:0000313" key="1">
    <source>
        <dbReference type="EMBL" id="OXC79294.1"/>
    </source>
</evidence>
<organism evidence="1 2">
    <name type="scientific">Caballeronia sordidicola</name>
    <name type="common">Burkholderia sordidicola</name>
    <dbReference type="NCBI Taxonomy" id="196367"/>
    <lineage>
        <taxon>Bacteria</taxon>
        <taxon>Pseudomonadati</taxon>
        <taxon>Pseudomonadota</taxon>
        <taxon>Betaproteobacteria</taxon>
        <taxon>Burkholderiales</taxon>
        <taxon>Burkholderiaceae</taxon>
        <taxon>Caballeronia</taxon>
    </lineage>
</organism>
<reference evidence="2" key="1">
    <citation type="submission" date="2017-01" db="EMBL/GenBank/DDBJ databases">
        <title>Genome Analysis of Deinococcus marmoris KOPRI26562.</title>
        <authorList>
            <person name="Kim J.H."/>
            <person name="Oh H.-M."/>
        </authorList>
    </citation>
    <scope>NUCLEOTIDE SEQUENCE [LARGE SCALE GENOMIC DNA]</scope>
    <source>
        <strain evidence="2">PAMC 26633</strain>
    </source>
</reference>
<sequence length="44" mass="5133">MHRCSPREKGNQIFECRFTTPSGRSPQRRLFGNYQGTTAIRAFE</sequence>
<gene>
    <name evidence="1" type="ORF">BSU04_07550</name>
</gene>
<protein>
    <submittedName>
        <fullName evidence="1">Uncharacterized protein</fullName>
    </submittedName>
</protein>
<proteinExistence type="predicted"/>
<comment type="caution">
    <text evidence="1">The sequence shown here is derived from an EMBL/GenBank/DDBJ whole genome shotgun (WGS) entry which is preliminary data.</text>
</comment>
<name>A0A226X777_CABSO</name>
<accession>A0A226X777</accession>
<dbReference type="AlphaFoldDB" id="A0A226X777"/>